<dbReference type="GO" id="GO:0003677">
    <property type="term" value="F:DNA binding"/>
    <property type="evidence" value="ECO:0007669"/>
    <property type="project" value="InterPro"/>
</dbReference>
<dbReference type="InterPro" id="IPR039425">
    <property type="entry name" value="RNA_pol_sigma-70-like"/>
</dbReference>
<evidence type="ECO:0000313" key="8">
    <source>
        <dbReference type="EMBL" id="BBM85564.1"/>
    </source>
</evidence>
<evidence type="ECO:0000256" key="5">
    <source>
        <dbReference type="SAM" id="MobiDB-lite"/>
    </source>
</evidence>
<sequence>MGKKFSDDDTHLITECKQGNKSAFDSLVVKYQDRVFNVVYRLTGDENLACDLVQDTFINAYRGLKNFKEHSTFFTWLFRIAVNTATNSRRKRMRNRVVSISKFQSENEDNWFDPVSDEKDPSQKAEDSEQTIIVQQAIDSLEEPYKTAIVLRDIEGLSYEEMQEILECPIGTVRSRIHRARNLVKEKLEAILNKE</sequence>
<evidence type="ECO:0000256" key="3">
    <source>
        <dbReference type="ARBA" id="ARBA00023082"/>
    </source>
</evidence>
<reference evidence="8 9" key="1">
    <citation type="submission" date="2019-08" db="EMBL/GenBank/DDBJ databases">
        <title>Complete genome sequence of Candidatus Uab amorphum.</title>
        <authorList>
            <person name="Shiratori T."/>
            <person name="Suzuki S."/>
            <person name="Kakizawa Y."/>
            <person name="Ishida K."/>
        </authorList>
    </citation>
    <scope>NUCLEOTIDE SEQUENCE [LARGE SCALE GENOMIC DNA]</scope>
    <source>
        <strain evidence="8 9">SRT547</strain>
    </source>
</reference>
<protein>
    <submittedName>
        <fullName evidence="8">RNA polymerase sigma factor</fullName>
    </submittedName>
</protein>
<evidence type="ECO:0000259" key="6">
    <source>
        <dbReference type="Pfam" id="PF04542"/>
    </source>
</evidence>
<accession>A0A5S9F5H5</accession>
<dbReference type="Pfam" id="PF04542">
    <property type="entry name" value="Sigma70_r2"/>
    <property type="match status" value="1"/>
</dbReference>
<comment type="similarity">
    <text evidence="1">Belongs to the sigma-70 factor family. ECF subfamily.</text>
</comment>
<evidence type="ECO:0000256" key="1">
    <source>
        <dbReference type="ARBA" id="ARBA00010641"/>
    </source>
</evidence>
<dbReference type="GO" id="GO:0016987">
    <property type="term" value="F:sigma factor activity"/>
    <property type="evidence" value="ECO:0007669"/>
    <property type="project" value="UniProtKB-KW"/>
</dbReference>
<dbReference type="SUPFAM" id="SSF88946">
    <property type="entry name" value="Sigma2 domain of RNA polymerase sigma factors"/>
    <property type="match status" value="1"/>
</dbReference>
<dbReference type="EMBL" id="AP019860">
    <property type="protein sequence ID" value="BBM85564.1"/>
    <property type="molecule type" value="Genomic_DNA"/>
</dbReference>
<dbReference type="InterPro" id="IPR013324">
    <property type="entry name" value="RNA_pol_sigma_r3/r4-like"/>
</dbReference>
<dbReference type="SUPFAM" id="SSF88659">
    <property type="entry name" value="Sigma3 and sigma4 domains of RNA polymerase sigma factors"/>
    <property type="match status" value="1"/>
</dbReference>
<feature type="region of interest" description="Disordered" evidence="5">
    <location>
        <begin position="109"/>
        <end position="129"/>
    </location>
</feature>
<dbReference type="RefSeq" id="WP_151969660.1">
    <property type="nucleotide sequence ID" value="NZ_AP019860.1"/>
</dbReference>
<evidence type="ECO:0000313" key="9">
    <source>
        <dbReference type="Proteomes" id="UP000326354"/>
    </source>
</evidence>
<feature type="compositionally biased region" description="Basic and acidic residues" evidence="5">
    <location>
        <begin position="116"/>
        <end position="127"/>
    </location>
</feature>
<dbReference type="CDD" id="cd06171">
    <property type="entry name" value="Sigma70_r4"/>
    <property type="match status" value="1"/>
</dbReference>
<evidence type="ECO:0000259" key="7">
    <source>
        <dbReference type="Pfam" id="PF08281"/>
    </source>
</evidence>
<dbReference type="InterPro" id="IPR036388">
    <property type="entry name" value="WH-like_DNA-bd_sf"/>
</dbReference>
<dbReference type="KEGG" id="uam:UABAM_03934"/>
<keyword evidence="9" id="KW-1185">Reference proteome</keyword>
<gene>
    <name evidence="8" type="ORF">UABAM_03934</name>
</gene>
<dbReference type="Gene3D" id="1.10.1740.10">
    <property type="match status" value="1"/>
</dbReference>
<dbReference type="PANTHER" id="PTHR43133:SF53">
    <property type="entry name" value="ECF RNA POLYMERASE SIGMA-E FACTOR"/>
    <property type="match status" value="1"/>
</dbReference>
<evidence type="ECO:0000256" key="4">
    <source>
        <dbReference type="ARBA" id="ARBA00023163"/>
    </source>
</evidence>
<dbReference type="InterPro" id="IPR013249">
    <property type="entry name" value="RNA_pol_sigma70_r4_t2"/>
</dbReference>
<name>A0A5S9F5H5_UABAM</name>
<dbReference type="GO" id="GO:0006352">
    <property type="term" value="P:DNA-templated transcription initiation"/>
    <property type="evidence" value="ECO:0007669"/>
    <property type="project" value="InterPro"/>
</dbReference>
<keyword evidence="2" id="KW-0805">Transcription regulation</keyword>
<dbReference type="Proteomes" id="UP000326354">
    <property type="component" value="Chromosome"/>
</dbReference>
<feature type="domain" description="RNA polymerase sigma factor 70 region 4 type 2" evidence="7">
    <location>
        <begin position="133"/>
        <end position="181"/>
    </location>
</feature>
<dbReference type="AlphaFoldDB" id="A0A5S9F5H5"/>
<dbReference type="Gene3D" id="1.10.10.10">
    <property type="entry name" value="Winged helix-like DNA-binding domain superfamily/Winged helix DNA-binding domain"/>
    <property type="match status" value="1"/>
</dbReference>
<keyword evidence="3" id="KW-0731">Sigma factor</keyword>
<organism evidence="8 9">
    <name type="scientific">Uabimicrobium amorphum</name>
    <dbReference type="NCBI Taxonomy" id="2596890"/>
    <lineage>
        <taxon>Bacteria</taxon>
        <taxon>Pseudomonadati</taxon>
        <taxon>Planctomycetota</taxon>
        <taxon>Candidatus Uabimicrobiia</taxon>
        <taxon>Candidatus Uabimicrobiales</taxon>
        <taxon>Candidatus Uabimicrobiaceae</taxon>
        <taxon>Candidatus Uabimicrobium</taxon>
    </lineage>
</organism>
<dbReference type="OrthoDB" id="9785675at2"/>
<dbReference type="NCBIfam" id="TIGR02937">
    <property type="entry name" value="sigma70-ECF"/>
    <property type="match status" value="1"/>
</dbReference>
<evidence type="ECO:0000256" key="2">
    <source>
        <dbReference type="ARBA" id="ARBA00023015"/>
    </source>
</evidence>
<feature type="domain" description="RNA polymerase sigma-70 region 2" evidence="6">
    <location>
        <begin position="27"/>
        <end position="94"/>
    </location>
</feature>
<dbReference type="InterPro" id="IPR014284">
    <property type="entry name" value="RNA_pol_sigma-70_dom"/>
</dbReference>
<keyword evidence="4" id="KW-0804">Transcription</keyword>
<dbReference type="PANTHER" id="PTHR43133">
    <property type="entry name" value="RNA POLYMERASE ECF-TYPE SIGMA FACTO"/>
    <property type="match status" value="1"/>
</dbReference>
<proteinExistence type="inferred from homology"/>
<dbReference type="Pfam" id="PF08281">
    <property type="entry name" value="Sigma70_r4_2"/>
    <property type="match status" value="1"/>
</dbReference>
<dbReference type="InterPro" id="IPR007627">
    <property type="entry name" value="RNA_pol_sigma70_r2"/>
</dbReference>
<dbReference type="InterPro" id="IPR013325">
    <property type="entry name" value="RNA_pol_sigma_r2"/>
</dbReference>